<dbReference type="WBParaSite" id="JU765_v2.g11989.t1">
    <property type="protein sequence ID" value="JU765_v2.g11989.t1"/>
    <property type="gene ID" value="JU765_v2.g11989"/>
</dbReference>
<proteinExistence type="predicted"/>
<protein>
    <submittedName>
        <fullName evidence="2">Uncharacterized protein</fullName>
    </submittedName>
</protein>
<evidence type="ECO:0000313" key="2">
    <source>
        <dbReference type="WBParaSite" id="JU765_v2.g11989.t1"/>
    </source>
</evidence>
<dbReference type="Proteomes" id="UP000887576">
    <property type="component" value="Unplaced"/>
</dbReference>
<sequence>MTYGKGARLYTFPNWSTAFGWMLSVIPLFFLPGFVFYNLRKFKQKGQDWKELFRLQPKWPSFDRHKEAGTGGTNTFYKTRVVPISDPNFSKHVNGGFNDGFNDDGSQQTKV</sequence>
<accession>A0AC34Q1A2</accession>
<reference evidence="2" key="1">
    <citation type="submission" date="2022-11" db="UniProtKB">
        <authorList>
            <consortium name="WormBaseParasite"/>
        </authorList>
    </citation>
    <scope>IDENTIFICATION</scope>
</reference>
<name>A0AC34Q1A2_9BILA</name>
<evidence type="ECO:0000313" key="1">
    <source>
        <dbReference type="Proteomes" id="UP000887576"/>
    </source>
</evidence>
<organism evidence="1 2">
    <name type="scientific">Panagrolaimus sp. JU765</name>
    <dbReference type="NCBI Taxonomy" id="591449"/>
    <lineage>
        <taxon>Eukaryota</taxon>
        <taxon>Metazoa</taxon>
        <taxon>Ecdysozoa</taxon>
        <taxon>Nematoda</taxon>
        <taxon>Chromadorea</taxon>
        <taxon>Rhabditida</taxon>
        <taxon>Tylenchina</taxon>
        <taxon>Panagrolaimomorpha</taxon>
        <taxon>Panagrolaimoidea</taxon>
        <taxon>Panagrolaimidae</taxon>
        <taxon>Panagrolaimus</taxon>
    </lineage>
</organism>